<gene>
    <name evidence="3" type="ORF">IAC80_03735</name>
</gene>
<dbReference type="PRINTS" id="PR00743">
    <property type="entry name" value="GLHYDRLASE36"/>
</dbReference>
<dbReference type="GO" id="GO:0004557">
    <property type="term" value="F:alpha-galactosidase activity"/>
    <property type="evidence" value="ECO:0007669"/>
    <property type="project" value="InterPro"/>
</dbReference>
<dbReference type="Gene3D" id="3.20.20.70">
    <property type="entry name" value="Aldolase class I"/>
    <property type="match status" value="1"/>
</dbReference>
<evidence type="ECO:0000313" key="3">
    <source>
        <dbReference type="EMBL" id="HIV23032.1"/>
    </source>
</evidence>
<sequence>MKREIARHVLGDMTACYETDESGKVGLLLCPTALAEKQRADKSAAVDSLVQVKLAGDEYNGAFAPGQTMREGGSVKQLRFREQKVLEDKETNSLRIETRLADERGCEALHRLLWNQGAPYVRMETVFENHSDEPVSLEMLASFSLQGISPWIEGDCHNQIMVHRIRGRWSEEGRLESQTMEELQLETSWTREAVRCERFGSIGSMPVNKYFPFLALEDRENHVFWGAHLESPSSWQMEIYRMDDNIAVDGGLADREFGHWLKRIAPGEAFASPQAIVTVCQTEELDVMAKRLTDAGEEVLASLPELEKELPIIFNEYCTTWGDPSHENILQILDAIKDKGFSYFVIDCGWYKQEGDVWELSMGDYQVSPFLFPEGLEKTVEAIKGAGLRPGIWFEIENAGPASKAYRKNEHFLKRDGVSITTHRRRFWDMRDPWVQDYLEETVIGTLKKYGFGYIKVDYNDDFGIGADGCESQGEALRQNMQATYDFFEKMAKEIPGLIVENCASGGHRLEPGFMKRCSMASFSDAHECVEIPIIAANLHRVILPRQSQIWAVIRETDSLKRMAYSVINTFLGRMCISGDVLHLTPEQWAVLEGGMAFYRKIAPVIAKGQSYHFGSEVKSMRHPEGWQILLRAGEEEAYLTIHTFGGKLPEEIAIDLPQGVPARAEEIFSDTAEEVTIENGKLRYAPKENWKAVAVRLAR</sequence>
<evidence type="ECO:0000313" key="4">
    <source>
        <dbReference type="Proteomes" id="UP000886889"/>
    </source>
</evidence>
<dbReference type="InterPro" id="IPR050985">
    <property type="entry name" value="Alpha-glycosidase_related"/>
</dbReference>
<evidence type="ECO:0000256" key="2">
    <source>
        <dbReference type="ARBA" id="ARBA00023295"/>
    </source>
</evidence>
<keyword evidence="2" id="KW-0326">Glycosidase</keyword>
<dbReference type="InterPro" id="IPR002252">
    <property type="entry name" value="Glyco_hydro_36"/>
</dbReference>
<comment type="caution">
    <text evidence="3">The sequence shown here is derived from an EMBL/GenBank/DDBJ whole genome shotgun (WGS) entry which is preliminary data.</text>
</comment>
<protein>
    <submittedName>
        <fullName evidence="3">Alpha-galactosidase</fullName>
    </submittedName>
</protein>
<dbReference type="Proteomes" id="UP000886889">
    <property type="component" value="Unassembled WGS sequence"/>
</dbReference>
<dbReference type="CDD" id="cd14791">
    <property type="entry name" value="GH36"/>
    <property type="match status" value="1"/>
</dbReference>
<reference evidence="3" key="1">
    <citation type="submission" date="2020-10" db="EMBL/GenBank/DDBJ databases">
        <authorList>
            <person name="Gilroy R."/>
        </authorList>
    </citation>
    <scope>NUCLEOTIDE SEQUENCE</scope>
    <source>
        <strain evidence="3">ChiBcec6-7307</strain>
    </source>
</reference>
<dbReference type="AlphaFoldDB" id="A0A9D1NYL8"/>
<reference evidence="3" key="2">
    <citation type="journal article" date="2021" name="PeerJ">
        <title>Extensive microbial diversity within the chicken gut microbiome revealed by metagenomics and culture.</title>
        <authorList>
            <person name="Gilroy R."/>
            <person name="Ravi A."/>
            <person name="Getino M."/>
            <person name="Pursley I."/>
            <person name="Horton D.L."/>
            <person name="Alikhan N.F."/>
            <person name="Baker D."/>
            <person name="Gharbi K."/>
            <person name="Hall N."/>
            <person name="Watson M."/>
            <person name="Adriaenssens E.M."/>
            <person name="Foster-Nyarko E."/>
            <person name="Jarju S."/>
            <person name="Secka A."/>
            <person name="Antonio M."/>
            <person name="Oren A."/>
            <person name="Chaudhuri R.R."/>
            <person name="La Ragione R."/>
            <person name="Hildebrand F."/>
            <person name="Pallen M.J."/>
        </authorList>
    </citation>
    <scope>NUCLEOTIDE SEQUENCE</scope>
    <source>
        <strain evidence="3">ChiBcec6-7307</strain>
    </source>
</reference>
<dbReference type="Gene3D" id="2.70.98.60">
    <property type="entry name" value="alpha-galactosidase from lactobacil brevis"/>
    <property type="match status" value="1"/>
</dbReference>
<dbReference type="SUPFAM" id="SSF51445">
    <property type="entry name" value="(Trans)glycosidases"/>
    <property type="match status" value="1"/>
</dbReference>
<dbReference type="EMBL" id="DVOS01000036">
    <property type="protein sequence ID" value="HIV23032.1"/>
    <property type="molecule type" value="Genomic_DNA"/>
</dbReference>
<dbReference type="PANTHER" id="PTHR43053:SF3">
    <property type="entry name" value="ALPHA-GALACTOSIDASE C-RELATED"/>
    <property type="match status" value="1"/>
</dbReference>
<keyword evidence="1" id="KW-0378">Hydrolase</keyword>
<accession>A0A9D1NYL8</accession>
<dbReference type="PANTHER" id="PTHR43053">
    <property type="entry name" value="GLYCOSIDASE FAMILY 31"/>
    <property type="match status" value="1"/>
</dbReference>
<dbReference type="GO" id="GO:0016052">
    <property type="term" value="P:carbohydrate catabolic process"/>
    <property type="evidence" value="ECO:0007669"/>
    <property type="project" value="InterPro"/>
</dbReference>
<dbReference type="InterPro" id="IPR017853">
    <property type="entry name" value="GH"/>
</dbReference>
<evidence type="ECO:0000256" key="1">
    <source>
        <dbReference type="ARBA" id="ARBA00022801"/>
    </source>
</evidence>
<name>A0A9D1NYL8_9FIRM</name>
<organism evidence="3 4">
    <name type="scientific">Candidatus Merdiplasma excrementigallinarum</name>
    <dbReference type="NCBI Taxonomy" id="2840864"/>
    <lineage>
        <taxon>Bacteria</taxon>
        <taxon>Bacillati</taxon>
        <taxon>Bacillota</taxon>
        <taxon>Clostridia</taxon>
        <taxon>Lachnospirales</taxon>
        <taxon>Lachnospiraceae</taxon>
        <taxon>Lachnospiraceae incertae sedis</taxon>
        <taxon>Candidatus Merdiplasma</taxon>
    </lineage>
</organism>
<dbReference type="InterPro" id="IPR038417">
    <property type="entry name" value="Alpga-gal_N_sf"/>
</dbReference>
<dbReference type="InterPro" id="IPR013785">
    <property type="entry name" value="Aldolase_TIM"/>
</dbReference>
<proteinExistence type="predicted"/>
<dbReference type="Pfam" id="PF02065">
    <property type="entry name" value="Melibiase"/>
    <property type="match status" value="1"/>
</dbReference>